<dbReference type="KEGG" id="pur:AOC03_08025"/>
<evidence type="ECO:0000259" key="1">
    <source>
        <dbReference type="PROSITE" id="PS50404"/>
    </source>
</evidence>
<keyword evidence="3" id="KW-1185">Reference proteome</keyword>
<dbReference type="OrthoDB" id="9793736at2"/>
<sequence>MLVSLIREGLGRIIAAMSVLTQGKAMVRTEEQQADVNAACKNLSLYQFQSCPFCVKVRRRMHQLNSPIELRDAKNNPQFRSELAEKGGRIKVPCLRIEENGDVQWMYESNDIIAYLEQRFG</sequence>
<accession>A0A0M4U564</accession>
<dbReference type="SUPFAM" id="SSF52833">
    <property type="entry name" value="Thioredoxin-like"/>
    <property type="match status" value="1"/>
</dbReference>
<evidence type="ECO:0000313" key="3">
    <source>
        <dbReference type="Proteomes" id="UP000059847"/>
    </source>
</evidence>
<organism evidence="2 3">
    <name type="scientific">Psychrobacter urativorans</name>
    <dbReference type="NCBI Taxonomy" id="45610"/>
    <lineage>
        <taxon>Bacteria</taxon>
        <taxon>Pseudomonadati</taxon>
        <taxon>Pseudomonadota</taxon>
        <taxon>Gammaproteobacteria</taxon>
        <taxon>Moraxellales</taxon>
        <taxon>Moraxellaceae</taxon>
        <taxon>Psychrobacter</taxon>
    </lineage>
</organism>
<protein>
    <submittedName>
        <fullName evidence="2">Glutaredoxin</fullName>
    </submittedName>
</protein>
<dbReference type="Pfam" id="PF13417">
    <property type="entry name" value="GST_N_3"/>
    <property type="match status" value="1"/>
</dbReference>
<dbReference type="AlphaFoldDB" id="A0A0M4U564"/>
<gene>
    <name evidence="2" type="ORF">AOC03_08025</name>
</gene>
<dbReference type="InterPro" id="IPR004045">
    <property type="entry name" value="Glutathione_S-Trfase_N"/>
</dbReference>
<feature type="domain" description="GST N-terminal" evidence="1">
    <location>
        <begin position="41"/>
        <end position="121"/>
    </location>
</feature>
<dbReference type="PROSITE" id="PS51354">
    <property type="entry name" value="GLUTAREDOXIN_2"/>
    <property type="match status" value="1"/>
</dbReference>
<proteinExistence type="predicted"/>
<dbReference type="PANTHER" id="PTHR45288:SF1">
    <property type="entry name" value="THIOREDOXIN FAMILY PROTEIN"/>
    <property type="match status" value="1"/>
</dbReference>
<dbReference type="PROSITE" id="PS50404">
    <property type="entry name" value="GST_NTER"/>
    <property type="match status" value="1"/>
</dbReference>
<name>A0A0M4U564_9GAMM</name>
<evidence type="ECO:0000313" key="2">
    <source>
        <dbReference type="EMBL" id="ALF59994.1"/>
    </source>
</evidence>
<dbReference type="Gene3D" id="3.40.30.10">
    <property type="entry name" value="Glutaredoxin"/>
    <property type="match status" value="1"/>
</dbReference>
<dbReference type="PANTHER" id="PTHR45288">
    <property type="entry name" value="THIOREDOXIN FAMILY PROTEIN"/>
    <property type="match status" value="1"/>
</dbReference>
<dbReference type="Proteomes" id="UP000059847">
    <property type="component" value="Chromosome"/>
</dbReference>
<reference evidence="2 3" key="1">
    <citation type="submission" date="2015-09" db="EMBL/GenBank/DDBJ databases">
        <title>Complete genome of Psychrobacter urativorans R10.10B.</title>
        <authorList>
            <person name="See-Too W.S."/>
            <person name="Chan K.G."/>
        </authorList>
    </citation>
    <scope>NUCLEOTIDE SEQUENCE [LARGE SCALE GENOMIC DNA]</scope>
    <source>
        <strain evidence="2 3">R10.10B</strain>
    </source>
</reference>
<dbReference type="RefSeq" id="WP_062534920.1">
    <property type="nucleotide sequence ID" value="NZ_CP012678.1"/>
</dbReference>
<dbReference type="EMBL" id="CP012678">
    <property type="protein sequence ID" value="ALF59994.1"/>
    <property type="molecule type" value="Genomic_DNA"/>
</dbReference>
<dbReference type="InterPro" id="IPR036249">
    <property type="entry name" value="Thioredoxin-like_sf"/>
</dbReference>